<dbReference type="EMBL" id="JAUEPR010000002">
    <property type="protein sequence ID" value="KAK0488583.1"/>
    <property type="molecule type" value="Genomic_DNA"/>
</dbReference>
<feature type="region of interest" description="Disordered" evidence="1">
    <location>
        <begin position="283"/>
        <end position="342"/>
    </location>
</feature>
<evidence type="ECO:0000256" key="1">
    <source>
        <dbReference type="SAM" id="MobiDB-lite"/>
    </source>
</evidence>
<keyword evidence="3" id="KW-1185">Reference proteome</keyword>
<evidence type="ECO:0000313" key="3">
    <source>
        <dbReference type="Proteomes" id="UP001175227"/>
    </source>
</evidence>
<organism evidence="2 3">
    <name type="scientific">Armillaria novae-zelandiae</name>
    <dbReference type="NCBI Taxonomy" id="153914"/>
    <lineage>
        <taxon>Eukaryota</taxon>
        <taxon>Fungi</taxon>
        <taxon>Dikarya</taxon>
        <taxon>Basidiomycota</taxon>
        <taxon>Agaricomycotina</taxon>
        <taxon>Agaricomycetes</taxon>
        <taxon>Agaricomycetidae</taxon>
        <taxon>Agaricales</taxon>
        <taxon>Marasmiineae</taxon>
        <taxon>Physalacriaceae</taxon>
        <taxon>Armillaria</taxon>
    </lineage>
</organism>
<reference evidence="2" key="1">
    <citation type="submission" date="2023-06" db="EMBL/GenBank/DDBJ databases">
        <authorList>
            <consortium name="Lawrence Berkeley National Laboratory"/>
            <person name="Ahrendt S."/>
            <person name="Sahu N."/>
            <person name="Indic B."/>
            <person name="Wong-Bajracharya J."/>
            <person name="Merenyi Z."/>
            <person name="Ke H.-M."/>
            <person name="Monk M."/>
            <person name="Kocsube S."/>
            <person name="Drula E."/>
            <person name="Lipzen A."/>
            <person name="Balint B."/>
            <person name="Henrissat B."/>
            <person name="Andreopoulos B."/>
            <person name="Martin F.M."/>
            <person name="Harder C.B."/>
            <person name="Rigling D."/>
            <person name="Ford K.L."/>
            <person name="Foster G.D."/>
            <person name="Pangilinan J."/>
            <person name="Papanicolaou A."/>
            <person name="Barry K."/>
            <person name="LaButti K."/>
            <person name="Viragh M."/>
            <person name="Koriabine M."/>
            <person name="Yan M."/>
            <person name="Riley R."/>
            <person name="Champramary S."/>
            <person name="Plett K.L."/>
            <person name="Tsai I.J."/>
            <person name="Slot J."/>
            <person name="Sipos G."/>
            <person name="Plett J."/>
            <person name="Nagy L.G."/>
            <person name="Grigoriev I.V."/>
        </authorList>
    </citation>
    <scope>NUCLEOTIDE SEQUENCE</scope>
    <source>
        <strain evidence="2">ICMP 16352</strain>
    </source>
</reference>
<dbReference type="AlphaFoldDB" id="A0AA39PQB9"/>
<sequence>MAPDESKDVSIGTEPLSKMSIGVQCELAPGESKDVSIGTEPISKTSVDIQCDLAPKESKEVFAPDESRSSLYATATEGNSPSQMMEHPNVFSVPTVSSEYNIYTMAETISFASVDDLQEPTDFERLRQDVRGFGYESEGDGTTAPLLPVTELGPPHNLSSIPSEPTSPRPVQPKPFEYFSERWGADTKHLWSREFWYRMLRSEELVKIVCQAMLPLDEAATDNDKYAMELGIGMVQISALRLSEHAMNPILRLPYNVLPEDADDKGSLFVSTEEADPTIQTAVSSTASIADRSPSPFVRPSNPQSRFLESSSEESLAAPPSRRVIASPSRIPTARRRRPALAQVTNTPGAILTPVKVRRVLGAHNAIPTPPPTLRPKLAKRETCFPPMAPKKRFEDESMSPTRPARRDSPSSPKFLRWRG</sequence>
<proteinExistence type="predicted"/>
<protein>
    <submittedName>
        <fullName evidence="2">Uncharacterized protein</fullName>
    </submittedName>
</protein>
<accession>A0AA39PQB9</accession>
<feature type="region of interest" description="Disordered" evidence="1">
    <location>
        <begin position="385"/>
        <end position="420"/>
    </location>
</feature>
<dbReference type="Proteomes" id="UP001175227">
    <property type="component" value="Unassembled WGS sequence"/>
</dbReference>
<feature type="compositionally biased region" description="Low complexity" evidence="1">
    <location>
        <begin position="308"/>
        <end position="321"/>
    </location>
</feature>
<comment type="caution">
    <text evidence="2">The sequence shown here is derived from an EMBL/GenBank/DDBJ whole genome shotgun (WGS) entry which is preliminary data.</text>
</comment>
<evidence type="ECO:0000313" key="2">
    <source>
        <dbReference type="EMBL" id="KAK0488583.1"/>
    </source>
</evidence>
<name>A0AA39PQB9_9AGAR</name>
<gene>
    <name evidence="2" type="ORF">IW261DRAFT_1440253</name>
</gene>